<evidence type="ECO:0000313" key="8">
    <source>
        <dbReference type="Proteomes" id="UP000011713"/>
    </source>
</evidence>
<dbReference type="VEuPathDB" id="FungiDB:HpaG807379"/>
<evidence type="ECO:0000259" key="5">
    <source>
        <dbReference type="Pfam" id="PF06978"/>
    </source>
</evidence>
<dbReference type="HOGENOM" id="CLU_007205_1_1_1"/>
<comment type="subcellular location">
    <subcellularLocation>
        <location evidence="1">Nucleus</location>
    </subcellularLocation>
</comment>
<feature type="compositionally biased region" description="Basic residues" evidence="4">
    <location>
        <begin position="47"/>
        <end position="64"/>
    </location>
</feature>
<dbReference type="PANTHER" id="PTHR22731">
    <property type="entry name" value="RIBONUCLEASES P/MRP PROTEIN SUBUNIT POP1"/>
    <property type="match status" value="1"/>
</dbReference>
<dbReference type="PANTHER" id="PTHR22731:SF3">
    <property type="entry name" value="RIBONUCLEASES P_MRP PROTEIN SUBUNIT POP1"/>
    <property type="match status" value="1"/>
</dbReference>
<keyword evidence="2" id="KW-0819">tRNA processing</keyword>
<reference evidence="7" key="2">
    <citation type="submission" date="2015-06" db="UniProtKB">
        <authorList>
            <consortium name="EnsemblProtists"/>
        </authorList>
    </citation>
    <scope>IDENTIFICATION</scope>
    <source>
        <strain evidence="7">Emoy2</strain>
    </source>
</reference>
<dbReference type="GO" id="GO:0001682">
    <property type="term" value="P:tRNA 5'-leader removal"/>
    <property type="evidence" value="ECO:0007669"/>
    <property type="project" value="InterPro"/>
</dbReference>
<dbReference type="InterPro" id="IPR012590">
    <property type="entry name" value="POPLD_dom"/>
</dbReference>
<keyword evidence="3" id="KW-0539">Nucleus</keyword>
<dbReference type="GO" id="GO:0000172">
    <property type="term" value="C:ribonuclease MRP complex"/>
    <property type="evidence" value="ECO:0007669"/>
    <property type="project" value="InterPro"/>
</dbReference>
<dbReference type="eggNOG" id="KOG3322">
    <property type="taxonomic scope" value="Eukaryota"/>
</dbReference>
<evidence type="ECO:0008006" key="9">
    <source>
        <dbReference type="Google" id="ProtNLM"/>
    </source>
</evidence>
<dbReference type="InParanoid" id="M4BLU4"/>
<feature type="domain" description="Pop1 N-terminal" evidence="5">
    <location>
        <begin position="100"/>
        <end position="160"/>
    </location>
</feature>
<dbReference type="InterPro" id="IPR009723">
    <property type="entry name" value="Pop1_N"/>
</dbReference>
<reference evidence="8" key="1">
    <citation type="journal article" date="2010" name="Science">
        <title>Signatures of adaptation to obligate biotrophy in the Hyaloperonospora arabidopsidis genome.</title>
        <authorList>
            <person name="Baxter L."/>
            <person name="Tripathy S."/>
            <person name="Ishaque N."/>
            <person name="Boot N."/>
            <person name="Cabral A."/>
            <person name="Kemen E."/>
            <person name="Thines M."/>
            <person name="Ah-Fong A."/>
            <person name="Anderson R."/>
            <person name="Badejoko W."/>
            <person name="Bittner-Eddy P."/>
            <person name="Boore J.L."/>
            <person name="Chibucos M.C."/>
            <person name="Coates M."/>
            <person name="Dehal P."/>
            <person name="Delehaunty K."/>
            <person name="Dong S."/>
            <person name="Downton P."/>
            <person name="Dumas B."/>
            <person name="Fabro G."/>
            <person name="Fronick C."/>
            <person name="Fuerstenberg S.I."/>
            <person name="Fulton L."/>
            <person name="Gaulin E."/>
            <person name="Govers F."/>
            <person name="Hughes L."/>
            <person name="Humphray S."/>
            <person name="Jiang R.H."/>
            <person name="Judelson H."/>
            <person name="Kamoun S."/>
            <person name="Kyung K."/>
            <person name="Meijer H."/>
            <person name="Minx P."/>
            <person name="Morris P."/>
            <person name="Nelson J."/>
            <person name="Phuntumart V."/>
            <person name="Qutob D."/>
            <person name="Rehmany A."/>
            <person name="Rougon-Cardoso A."/>
            <person name="Ryden P."/>
            <person name="Torto-Alalibo T."/>
            <person name="Studholme D."/>
            <person name="Wang Y."/>
            <person name="Win J."/>
            <person name="Wood J."/>
            <person name="Clifton S.W."/>
            <person name="Rogers J."/>
            <person name="Van den Ackerveken G."/>
            <person name="Jones J.D."/>
            <person name="McDowell J.M."/>
            <person name="Beynon J."/>
            <person name="Tyler B.M."/>
        </authorList>
    </citation>
    <scope>NUCLEOTIDE SEQUENCE [LARGE SCALE GENOMIC DNA]</scope>
    <source>
        <strain evidence="8">Emoy2</strain>
    </source>
</reference>
<proteinExistence type="predicted"/>
<feature type="region of interest" description="Disordered" evidence="4">
    <location>
        <begin position="307"/>
        <end position="330"/>
    </location>
</feature>
<dbReference type="EnsemblProtists" id="HpaT807379">
    <property type="protein sequence ID" value="HpaP807379"/>
    <property type="gene ID" value="HpaG807379"/>
</dbReference>
<dbReference type="GO" id="GO:0005655">
    <property type="term" value="C:nucleolar ribonuclease P complex"/>
    <property type="evidence" value="ECO:0007669"/>
    <property type="project" value="InterPro"/>
</dbReference>
<evidence type="ECO:0000259" key="6">
    <source>
        <dbReference type="Pfam" id="PF08170"/>
    </source>
</evidence>
<sequence>MAGLGPRVLQVLEFANARAPELQALHELSQHHQFSNDTDDKIETQKNQRRRRANAFKSHKMPQRLRATPKKLGSLRCRKHKRRPRMLLQERSSLSKADADRPRWLPSHLYHAKRMAMVAQYGYILAAHRSDKSVSAALQAVRTKAMIHDVSYYGVIELYGLPSVILTALQLISDPNGSDFHGRRFLAGDEEGHSMLYHVGRFPQGAIAPVTFMWRPLKRDYDSDRFMLHEDWQSTKRQLWLWVHPAAYMESATAIATACQEVGNTDEDSIEMLDRRGQLCRLKLRGRIADELVANIASNVVDTISEVDKDGGVDDQDAQDENASDHEDGFDKKETVDRCYTINRLSLLRALSRRKTKKQQGDDQKDSLYAVAVKDPRLARWKKGALCNPLVCAETRLSLLTEPPANAVPDVGSDVIESPLSGICLSSLGKTAEEPESEVIIKELQALLTWTTCSSNAARTTESGRLQYPSAVDSGEQSKLDAMGDDSEVDYDPIPNSLLWSSSRRFKIERNFFKDHKLNEEIFRQRKGSKLGHSLDVVHVKSQAVHLFMIEKHEPYPHTSGWDIVCLPSSVSSILKTLVFGGAMVVGLEEDAALHTALHQPSFPCDYPDAQAGQVYWEARARDLVIEQAKKPKAKRFGNGKHGVNSPFRPRWELLFDEQKPEDDVNDEDRVIPCVVRGETYLKPFSFYRSRNAAADVDEAMSLPTSGIDSIVPVAMPTLLFAPSAEDVDKYKNDDSWNGFDAGLEKKNQVTSLEKDERSLIGFVTSAIYDRPKSAFRAVGFIACEPFQQLFVANKAQRYRKQHHCALAMLRSPQGRMVRPVLVQVET</sequence>
<dbReference type="Proteomes" id="UP000011713">
    <property type="component" value="Unassembled WGS sequence"/>
</dbReference>
<accession>M4BLU4</accession>
<protein>
    <recommendedName>
        <fullName evidence="9">Pop1 N-terminal domain-containing protein</fullName>
    </recommendedName>
</protein>
<evidence type="ECO:0000256" key="3">
    <source>
        <dbReference type="ARBA" id="ARBA00023242"/>
    </source>
</evidence>
<evidence type="ECO:0000313" key="7">
    <source>
        <dbReference type="EnsemblProtists" id="HpaP807379"/>
    </source>
</evidence>
<dbReference type="AlphaFoldDB" id="M4BLU4"/>
<feature type="domain" description="POPLD" evidence="6">
    <location>
        <begin position="561"/>
        <end position="652"/>
    </location>
</feature>
<evidence type="ECO:0000256" key="1">
    <source>
        <dbReference type="ARBA" id="ARBA00004123"/>
    </source>
</evidence>
<feature type="compositionally biased region" description="Acidic residues" evidence="4">
    <location>
        <begin position="313"/>
        <end position="322"/>
    </location>
</feature>
<dbReference type="Pfam" id="PF08170">
    <property type="entry name" value="POPLD"/>
    <property type="match status" value="1"/>
</dbReference>
<name>M4BLU4_HYAAE</name>
<organism evidence="7 8">
    <name type="scientific">Hyaloperonospora arabidopsidis (strain Emoy2)</name>
    <name type="common">Downy mildew agent</name>
    <name type="synonym">Peronospora arabidopsidis</name>
    <dbReference type="NCBI Taxonomy" id="559515"/>
    <lineage>
        <taxon>Eukaryota</taxon>
        <taxon>Sar</taxon>
        <taxon>Stramenopiles</taxon>
        <taxon>Oomycota</taxon>
        <taxon>Peronosporomycetes</taxon>
        <taxon>Peronosporales</taxon>
        <taxon>Peronosporaceae</taxon>
        <taxon>Hyaloperonospora</taxon>
    </lineage>
</organism>
<feature type="region of interest" description="Disordered" evidence="4">
    <location>
        <begin position="468"/>
        <end position="487"/>
    </location>
</feature>
<dbReference type="EMBL" id="JH598398">
    <property type="status" value="NOT_ANNOTATED_CDS"/>
    <property type="molecule type" value="Genomic_DNA"/>
</dbReference>
<dbReference type="Pfam" id="PF06978">
    <property type="entry name" value="POP1_N"/>
    <property type="match status" value="1"/>
</dbReference>
<dbReference type="InterPro" id="IPR039182">
    <property type="entry name" value="Pop1"/>
</dbReference>
<keyword evidence="8" id="KW-1185">Reference proteome</keyword>
<dbReference type="OMA" id="VGFIACE"/>
<evidence type="ECO:0000256" key="2">
    <source>
        <dbReference type="ARBA" id="ARBA00022694"/>
    </source>
</evidence>
<evidence type="ECO:0000256" key="4">
    <source>
        <dbReference type="SAM" id="MobiDB-lite"/>
    </source>
</evidence>
<dbReference type="STRING" id="559515.M4BLU4"/>
<feature type="region of interest" description="Disordered" evidence="4">
    <location>
        <begin position="30"/>
        <end position="64"/>
    </location>
</feature>